<proteinExistence type="predicted"/>
<name>A0ABU6KK37_9BACI</name>
<dbReference type="InterPro" id="IPR050680">
    <property type="entry name" value="YpeA/RimI_acetyltransf"/>
</dbReference>
<sequence>MLTNEQLHAIKKLQRECELEESIQIKLNWDMLRRRNDKEIHDFFYYADKELTGFLGFYRFGDKIELCGMVKPAYRRKGIFSELFREALTTLSKSNYKTILLNAPSNSLSAAGFINTQHCEFSMTEHQMKCSDIKRYPNENNDIIIRRAENHDLNIEVELDVSCFNFPKEEAKAYNKRIKNDETHEFYMIENKGQTLGKIRIARVDNELWIYGFAIFPEHQGKGIGRAALLKLVNQERVRNLPIFLEVETKNTNALRLYESCGFKSYQSQDYYIYKNPLT</sequence>
<dbReference type="InterPro" id="IPR016181">
    <property type="entry name" value="Acyl_CoA_acyltransferase"/>
</dbReference>
<keyword evidence="2" id="KW-0012">Acyltransferase</keyword>
<dbReference type="CDD" id="cd04301">
    <property type="entry name" value="NAT_SF"/>
    <property type="match status" value="2"/>
</dbReference>
<feature type="domain" description="N-acetyltransferase" evidence="3">
    <location>
        <begin position="1"/>
        <end position="137"/>
    </location>
</feature>
<dbReference type="RefSeq" id="WP_327609010.1">
    <property type="nucleotide sequence ID" value="NZ_JARZFX010000014.1"/>
</dbReference>
<protein>
    <submittedName>
        <fullName evidence="4">GNAT family N-acetyltransferase</fullName>
    </submittedName>
</protein>
<evidence type="ECO:0000313" key="4">
    <source>
        <dbReference type="EMBL" id="MEC5425471.1"/>
    </source>
</evidence>
<keyword evidence="5" id="KW-1185">Reference proteome</keyword>
<reference evidence="4 5" key="1">
    <citation type="journal article" date="2024" name="Int. J. Syst. Evol. Microbiol.">
        <title>Virgibacillus tibetensis sp. nov., isolated from salt lake on the Tibetan Plateau of China.</title>
        <authorList>
            <person name="Phurbu D."/>
            <person name="Liu Z.-X."/>
            <person name="Wang R."/>
            <person name="Zheng Y.-Y."/>
            <person name="Liu H.-C."/>
            <person name="Zhou Y.-G."/>
            <person name="Yu Y.-J."/>
            <person name="Li A.-H."/>
        </authorList>
    </citation>
    <scope>NUCLEOTIDE SEQUENCE [LARGE SCALE GENOMIC DNA]</scope>
    <source>
        <strain evidence="4 5">C22-A2</strain>
    </source>
</reference>
<dbReference type="Pfam" id="PF00583">
    <property type="entry name" value="Acetyltransf_1"/>
    <property type="match status" value="2"/>
</dbReference>
<accession>A0ABU6KK37</accession>
<comment type="caution">
    <text evidence="4">The sequence shown here is derived from an EMBL/GenBank/DDBJ whole genome shotgun (WGS) entry which is preliminary data.</text>
</comment>
<evidence type="ECO:0000259" key="3">
    <source>
        <dbReference type="PROSITE" id="PS51186"/>
    </source>
</evidence>
<keyword evidence="1" id="KW-0808">Transferase</keyword>
<organism evidence="4 5">
    <name type="scientific">Virgibacillus tibetensis</name>
    <dbReference type="NCBI Taxonomy" id="3042313"/>
    <lineage>
        <taxon>Bacteria</taxon>
        <taxon>Bacillati</taxon>
        <taxon>Bacillota</taxon>
        <taxon>Bacilli</taxon>
        <taxon>Bacillales</taxon>
        <taxon>Bacillaceae</taxon>
        <taxon>Virgibacillus</taxon>
    </lineage>
</organism>
<dbReference type="Gene3D" id="3.40.630.30">
    <property type="match status" value="2"/>
</dbReference>
<dbReference type="EMBL" id="JARZFX010000014">
    <property type="protein sequence ID" value="MEC5425471.1"/>
    <property type="molecule type" value="Genomic_DNA"/>
</dbReference>
<dbReference type="SUPFAM" id="SSF55729">
    <property type="entry name" value="Acyl-CoA N-acyltransferases (Nat)"/>
    <property type="match status" value="2"/>
</dbReference>
<gene>
    <name evidence="4" type="ORF">QGM71_18480</name>
</gene>
<dbReference type="InterPro" id="IPR000182">
    <property type="entry name" value="GNAT_dom"/>
</dbReference>
<feature type="domain" description="N-acetyltransferase" evidence="3">
    <location>
        <begin position="143"/>
        <end position="279"/>
    </location>
</feature>
<evidence type="ECO:0000313" key="5">
    <source>
        <dbReference type="Proteomes" id="UP001335737"/>
    </source>
</evidence>
<dbReference type="PANTHER" id="PTHR43420">
    <property type="entry name" value="ACETYLTRANSFERASE"/>
    <property type="match status" value="1"/>
</dbReference>
<evidence type="ECO:0000256" key="1">
    <source>
        <dbReference type="ARBA" id="ARBA00022679"/>
    </source>
</evidence>
<dbReference type="PROSITE" id="PS51186">
    <property type="entry name" value="GNAT"/>
    <property type="match status" value="2"/>
</dbReference>
<evidence type="ECO:0000256" key="2">
    <source>
        <dbReference type="ARBA" id="ARBA00023315"/>
    </source>
</evidence>
<dbReference type="Proteomes" id="UP001335737">
    <property type="component" value="Unassembled WGS sequence"/>
</dbReference>